<reference evidence="2 3" key="1">
    <citation type="submission" date="2022-11" db="EMBL/GenBank/DDBJ databases">
        <title>Minimal conservation of predation-associated metabolite biosynthetic gene clusters underscores biosynthetic potential of Myxococcota including descriptions for ten novel species: Archangium lansinium sp. nov., Myxococcus landrumus sp. nov., Nannocystis bai.</title>
        <authorList>
            <person name="Ahearne A."/>
            <person name="Stevens C."/>
            <person name="Dowd S."/>
        </authorList>
    </citation>
    <scope>NUCLEOTIDE SEQUENCE [LARGE SCALE GENOMIC DNA]</scope>
    <source>
        <strain evidence="2 3">NCELM</strain>
    </source>
</reference>
<keyword evidence="3" id="KW-1185">Reference proteome</keyword>
<evidence type="ECO:0000256" key="1">
    <source>
        <dbReference type="SAM" id="MobiDB-lite"/>
    </source>
</evidence>
<comment type="caution">
    <text evidence="2">The sequence shown here is derived from an EMBL/GenBank/DDBJ whole genome shotgun (WGS) entry which is preliminary data.</text>
</comment>
<organism evidence="2 3">
    <name type="scientific">Nannocystis radixulma</name>
    <dbReference type="NCBI Taxonomy" id="2995305"/>
    <lineage>
        <taxon>Bacteria</taxon>
        <taxon>Pseudomonadati</taxon>
        <taxon>Myxococcota</taxon>
        <taxon>Polyangia</taxon>
        <taxon>Nannocystales</taxon>
        <taxon>Nannocystaceae</taxon>
        <taxon>Nannocystis</taxon>
    </lineage>
</organism>
<evidence type="ECO:0000313" key="3">
    <source>
        <dbReference type="Proteomes" id="UP001217838"/>
    </source>
</evidence>
<accession>A0ABT5BDK1</accession>
<name>A0ABT5BDK1_9BACT</name>
<dbReference type="Proteomes" id="UP001217838">
    <property type="component" value="Unassembled WGS sequence"/>
</dbReference>
<evidence type="ECO:0000313" key="2">
    <source>
        <dbReference type="EMBL" id="MDC0672211.1"/>
    </source>
</evidence>
<protein>
    <recommendedName>
        <fullName evidence="4">Beta-lactamase</fullName>
    </recommendedName>
</protein>
<sequence length="151" mass="16210">MAHRLLEWWDMERRIQSPDHLVSPLSRSWTRPRSRSVAAALLLGGLMLPQKAMAAPAPCNAPEMGLEPALGQYASVGLDPGLESELDAHLSDIVTQQPGEPAQITKGAVVMVARHSKVVYAKRSGCATATPSPAATRRSSCRRTPSSTSSR</sequence>
<dbReference type="EMBL" id="JAQNDN010000019">
    <property type="protein sequence ID" value="MDC0672211.1"/>
    <property type="molecule type" value="Genomic_DNA"/>
</dbReference>
<proteinExistence type="predicted"/>
<evidence type="ECO:0008006" key="4">
    <source>
        <dbReference type="Google" id="ProtNLM"/>
    </source>
</evidence>
<feature type="region of interest" description="Disordered" evidence="1">
    <location>
        <begin position="123"/>
        <end position="151"/>
    </location>
</feature>
<feature type="compositionally biased region" description="Low complexity" evidence="1">
    <location>
        <begin position="127"/>
        <end position="151"/>
    </location>
</feature>
<gene>
    <name evidence="2" type="ORF">POL58_30970</name>
</gene>